<dbReference type="InterPro" id="IPR036388">
    <property type="entry name" value="WH-like_DNA-bd_sf"/>
</dbReference>
<dbReference type="PANTHER" id="PTHR46577">
    <property type="entry name" value="HTH-TYPE TRANSCRIPTIONAL REGULATORY PROTEIN GABR"/>
    <property type="match status" value="1"/>
</dbReference>
<dbReference type="GO" id="GO:0003677">
    <property type="term" value="F:DNA binding"/>
    <property type="evidence" value="ECO:0007669"/>
    <property type="project" value="UniProtKB-KW"/>
</dbReference>
<dbReference type="Gene3D" id="1.10.10.10">
    <property type="entry name" value="Winged helix-like DNA-binding domain superfamily/Winged helix DNA-binding domain"/>
    <property type="match status" value="1"/>
</dbReference>
<dbReference type="Proteomes" id="UP000265643">
    <property type="component" value="Unassembled WGS sequence"/>
</dbReference>
<evidence type="ECO:0000313" key="7">
    <source>
        <dbReference type="EMBL" id="GCA65889.1"/>
    </source>
</evidence>
<dbReference type="AlphaFoldDB" id="A0A391P872"/>
<evidence type="ECO:0000256" key="1">
    <source>
        <dbReference type="ARBA" id="ARBA00005384"/>
    </source>
</evidence>
<keyword evidence="3" id="KW-0805">Transcription regulation</keyword>
<dbReference type="Pfam" id="PF00392">
    <property type="entry name" value="GntR"/>
    <property type="match status" value="1"/>
</dbReference>
<dbReference type="GO" id="GO:0003700">
    <property type="term" value="F:DNA-binding transcription factor activity"/>
    <property type="evidence" value="ECO:0007669"/>
    <property type="project" value="InterPro"/>
</dbReference>
<name>A0A391P872_9FIRM</name>
<dbReference type="Pfam" id="PF00155">
    <property type="entry name" value="Aminotran_1_2"/>
    <property type="match status" value="1"/>
</dbReference>
<keyword evidence="4" id="KW-0238">DNA-binding</keyword>
<dbReference type="PANTHER" id="PTHR46577:SF1">
    <property type="entry name" value="HTH-TYPE TRANSCRIPTIONAL REGULATORY PROTEIN GABR"/>
    <property type="match status" value="1"/>
</dbReference>
<reference evidence="8" key="1">
    <citation type="submission" date="2018-09" db="EMBL/GenBank/DDBJ databases">
        <title>Draft Genome Sequence of Mediterraneibacter sp. KCTC 15684.</title>
        <authorList>
            <person name="Kim J.S."/>
            <person name="Han K.I."/>
            <person name="Suh M.K."/>
            <person name="Lee K.C."/>
            <person name="Eom M.K."/>
            <person name="Lee J.H."/>
            <person name="Park S.H."/>
            <person name="Kang S.W."/>
            <person name="Park J.E."/>
            <person name="Oh B.S."/>
            <person name="Yu S.Y."/>
            <person name="Choi S.H."/>
            <person name="Lee D.H."/>
            <person name="Yoon H."/>
            <person name="Kim B."/>
            <person name="Yang S.J."/>
            <person name="Lee J.S."/>
        </authorList>
    </citation>
    <scope>NUCLEOTIDE SEQUENCE [LARGE SCALE GENOMIC DNA]</scope>
    <source>
        <strain evidence="8">KCTC 15684</strain>
    </source>
</reference>
<evidence type="ECO:0000313" key="8">
    <source>
        <dbReference type="Proteomes" id="UP000265643"/>
    </source>
</evidence>
<accession>A0A391P872</accession>
<dbReference type="CDD" id="cd07377">
    <property type="entry name" value="WHTH_GntR"/>
    <property type="match status" value="1"/>
</dbReference>
<keyword evidence="2" id="KW-0663">Pyridoxal phosphate</keyword>
<protein>
    <submittedName>
        <fullName evidence="7">GntR family transcriptional regulator</fullName>
    </submittedName>
</protein>
<evidence type="ECO:0000256" key="2">
    <source>
        <dbReference type="ARBA" id="ARBA00022898"/>
    </source>
</evidence>
<dbReference type="EMBL" id="BHGK01000001">
    <property type="protein sequence ID" value="GCA65889.1"/>
    <property type="molecule type" value="Genomic_DNA"/>
</dbReference>
<comment type="caution">
    <text evidence="7">The sequence shown here is derived from an EMBL/GenBank/DDBJ whole genome shotgun (WGS) entry which is preliminary data.</text>
</comment>
<dbReference type="SUPFAM" id="SSF46785">
    <property type="entry name" value="Winged helix' DNA-binding domain"/>
    <property type="match status" value="1"/>
</dbReference>
<sequence length="471" mass="54260">MNELTINLQTGSKIPLYEQIYNYVKENIQNGKLSSKEKLPSTRTLARHLEVSRSTIELAYEQLMSEGYIEAEPCRGYFVAQIEDLFAWEPERIREEEIPAREKEIFRYDFSPSGVDLKSFPYNAWRKLSKESLVADRAELFRLGNSQGEWGLRKAISSYLYQARGVSATPEQIIVGAGNDYLLMLLCMILGSDYKVAMENPTYKQSYRVFSNLSYQVCTVNMDENGMLVSELKKSEADIAFVMPSHHYPLGTVMPLKRRMELLKWAEEKPSRYIIEDDYDSEFRYKGKPIPALQGYDRKEKVIYMGTFSKSIAPAIRVSYMVLPYSLLEGYHKRAEFLSSTVSRVDQLILQNFIEQGYFERHLNKSRALYKGRHDALLAALKPLQDLCTISGEHAGVHLLLHFPELEEEELIRAAGKNGVKVYGLSEYYVEPPKKKEAVIMLGYANLSEEKIKEAVRLLEKAWRPLKGSRR</sequence>
<evidence type="ECO:0000256" key="5">
    <source>
        <dbReference type="ARBA" id="ARBA00023163"/>
    </source>
</evidence>
<keyword evidence="8" id="KW-1185">Reference proteome</keyword>
<dbReference type="PROSITE" id="PS50949">
    <property type="entry name" value="HTH_GNTR"/>
    <property type="match status" value="1"/>
</dbReference>
<organism evidence="7 8">
    <name type="scientific">Mediterraneibacter butyricigenes</name>
    <dbReference type="NCBI Taxonomy" id="2316025"/>
    <lineage>
        <taxon>Bacteria</taxon>
        <taxon>Bacillati</taxon>
        <taxon>Bacillota</taxon>
        <taxon>Clostridia</taxon>
        <taxon>Lachnospirales</taxon>
        <taxon>Lachnospiraceae</taxon>
        <taxon>Mediterraneibacter</taxon>
    </lineage>
</organism>
<proteinExistence type="inferred from homology"/>
<dbReference type="InterPro" id="IPR015424">
    <property type="entry name" value="PyrdxlP-dep_Trfase"/>
</dbReference>
<dbReference type="PRINTS" id="PR00035">
    <property type="entry name" value="HTHGNTR"/>
</dbReference>
<feature type="domain" description="HTH gntR-type" evidence="6">
    <location>
        <begin position="14"/>
        <end position="82"/>
    </location>
</feature>
<evidence type="ECO:0000256" key="4">
    <source>
        <dbReference type="ARBA" id="ARBA00023125"/>
    </source>
</evidence>
<dbReference type="CDD" id="cd00609">
    <property type="entry name" value="AAT_like"/>
    <property type="match status" value="1"/>
</dbReference>
<gene>
    <name evidence="7" type="ORF">KGMB01110_03250</name>
</gene>
<comment type="similarity">
    <text evidence="1">In the C-terminal section; belongs to the class-I pyridoxal-phosphate-dependent aminotransferase family.</text>
</comment>
<dbReference type="SUPFAM" id="SSF53383">
    <property type="entry name" value="PLP-dependent transferases"/>
    <property type="match status" value="1"/>
</dbReference>
<dbReference type="InterPro" id="IPR004839">
    <property type="entry name" value="Aminotransferase_I/II_large"/>
</dbReference>
<dbReference type="GO" id="GO:0030170">
    <property type="term" value="F:pyridoxal phosphate binding"/>
    <property type="evidence" value="ECO:0007669"/>
    <property type="project" value="InterPro"/>
</dbReference>
<dbReference type="InterPro" id="IPR015421">
    <property type="entry name" value="PyrdxlP-dep_Trfase_major"/>
</dbReference>
<keyword evidence="5" id="KW-0804">Transcription</keyword>
<dbReference type="RefSeq" id="WP_117601966.1">
    <property type="nucleotide sequence ID" value="NZ_BHGK01000001.1"/>
</dbReference>
<evidence type="ECO:0000259" key="6">
    <source>
        <dbReference type="PROSITE" id="PS50949"/>
    </source>
</evidence>
<evidence type="ECO:0000256" key="3">
    <source>
        <dbReference type="ARBA" id="ARBA00023015"/>
    </source>
</evidence>
<dbReference type="SMART" id="SM00345">
    <property type="entry name" value="HTH_GNTR"/>
    <property type="match status" value="1"/>
</dbReference>
<dbReference type="InterPro" id="IPR000524">
    <property type="entry name" value="Tscrpt_reg_HTH_GntR"/>
</dbReference>
<dbReference type="InterPro" id="IPR036390">
    <property type="entry name" value="WH_DNA-bd_sf"/>
</dbReference>
<dbReference type="Gene3D" id="3.40.640.10">
    <property type="entry name" value="Type I PLP-dependent aspartate aminotransferase-like (Major domain)"/>
    <property type="match status" value="1"/>
</dbReference>
<dbReference type="InterPro" id="IPR051446">
    <property type="entry name" value="HTH_trans_reg/aminotransferase"/>
</dbReference>